<feature type="region of interest" description="Disordered" evidence="2">
    <location>
        <begin position="1"/>
        <end position="30"/>
    </location>
</feature>
<evidence type="ECO:0008006" key="8">
    <source>
        <dbReference type="Google" id="ProtNLM"/>
    </source>
</evidence>
<sequence length="432" mass="49595">MDGEDSGSPRLPPVRQRQEVQQQSSSVVEQPVSVPSDLADWIKLNARDLKISQRDRRWAAEMVNGFREHLLKFLKKESLFQSVEFLNTGSYFEKVKIYSPDEFDMMLKFPVLTTTELDGGLFHRIDLVHAPQGPIRDYLLENQLTLSSTKLLTEMFQLVRKFLKTYRGSPLHLHICHWEVNRKTPNSPADLRPEERTTALFIYLFIHVSEESELATRDPYRSRCGLGKKSRREIRNQPCYFVPKRLKGSPTPISRIKLKIITSHGNKKTCCEGHGTKCCRKLCLMLLKSPIEGLKQRFPKELDELCSYHGQTVFLHALACSSFLYLVDALQDHARRGDLPHFFVPECNLFSPTIFHRRALAFLVRALDEQKREGLPLLKPPALVSLLKPSTAAAHIILEKPTEKSSLPTASCLKLTLLFFLVVLFAFCCFWD</sequence>
<evidence type="ECO:0000259" key="4">
    <source>
        <dbReference type="Pfam" id="PF03281"/>
    </source>
</evidence>
<dbReference type="GO" id="GO:0002230">
    <property type="term" value="P:positive regulation of defense response to virus by host"/>
    <property type="evidence" value="ECO:0007669"/>
    <property type="project" value="TreeGrafter"/>
</dbReference>
<reference evidence="6" key="2">
    <citation type="submission" date="2025-08" db="UniProtKB">
        <authorList>
            <consortium name="Ensembl"/>
        </authorList>
    </citation>
    <scope>IDENTIFICATION</scope>
</reference>
<keyword evidence="7" id="KW-1185">Reference proteome</keyword>
<feature type="domain" description="Mab-21-like HhH/H2TH-like" evidence="5">
    <location>
        <begin position="279"/>
        <end position="365"/>
    </location>
</feature>
<keyword evidence="3" id="KW-0812">Transmembrane</keyword>
<dbReference type="AlphaFoldDB" id="A0A8C6PKY9"/>
<dbReference type="GO" id="GO:0006974">
    <property type="term" value="P:DNA damage response"/>
    <property type="evidence" value="ECO:0007669"/>
    <property type="project" value="TreeGrafter"/>
</dbReference>
<keyword evidence="3" id="KW-1133">Transmembrane helix</keyword>
<organism evidence="6 7">
    <name type="scientific">Nothobranchius furzeri</name>
    <name type="common">Turquoise killifish</name>
    <dbReference type="NCBI Taxonomy" id="105023"/>
    <lineage>
        <taxon>Eukaryota</taxon>
        <taxon>Metazoa</taxon>
        <taxon>Chordata</taxon>
        <taxon>Craniata</taxon>
        <taxon>Vertebrata</taxon>
        <taxon>Euteleostomi</taxon>
        <taxon>Actinopterygii</taxon>
        <taxon>Neopterygii</taxon>
        <taxon>Teleostei</taxon>
        <taxon>Neoteleostei</taxon>
        <taxon>Acanthomorphata</taxon>
        <taxon>Ovalentaria</taxon>
        <taxon>Atherinomorphae</taxon>
        <taxon>Cyprinodontiformes</taxon>
        <taxon>Nothobranchiidae</taxon>
        <taxon>Nothobranchius</taxon>
    </lineage>
</organism>
<proteinExistence type="inferred from homology"/>
<reference evidence="6" key="1">
    <citation type="submission" date="2014-08" db="EMBL/GenBank/DDBJ databases">
        <authorList>
            <person name="Senf B."/>
            <person name="Petzold A."/>
            <person name="Downie B.R."/>
            <person name="Koch P."/>
            <person name="Platzer M."/>
        </authorList>
    </citation>
    <scope>NUCLEOTIDE SEQUENCE [LARGE SCALE GENOMIC DNA]</scope>
    <source>
        <strain evidence="6">GRZ</strain>
    </source>
</reference>
<dbReference type="Gene3D" id="3.30.460.90">
    <property type="match status" value="1"/>
</dbReference>
<dbReference type="PANTHER" id="PTHR10656">
    <property type="entry name" value="CELL FATE DETERMINING PROTEIN MAB21-RELATED"/>
    <property type="match status" value="1"/>
</dbReference>
<comment type="similarity">
    <text evidence="1">Belongs to the mab-21 family.</text>
</comment>
<dbReference type="Gene3D" id="1.10.1410.40">
    <property type="match status" value="1"/>
</dbReference>
<dbReference type="GO" id="GO:0003682">
    <property type="term" value="F:chromatin binding"/>
    <property type="evidence" value="ECO:0007669"/>
    <property type="project" value="TreeGrafter"/>
</dbReference>
<dbReference type="GO" id="GO:0038001">
    <property type="term" value="P:paracrine signaling"/>
    <property type="evidence" value="ECO:0007669"/>
    <property type="project" value="TreeGrafter"/>
</dbReference>
<dbReference type="InterPro" id="IPR046906">
    <property type="entry name" value="Mab-21_HhH/H2TH-like"/>
</dbReference>
<dbReference type="Ensembl" id="ENSNFUT00015047447.1">
    <property type="protein sequence ID" value="ENSNFUP00015045459.1"/>
    <property type="gene ID" value="ENSNFUG00015021605.1"/>
</dbReference>
<dbReference type="Pfam" id="PF03281">
    <property type="entry name" value="Mab-21"/>
    <property type="match status" value="1"/>
</dbReference>
<dbReference type="GO" id="GO:0002218">
    <property type="term" value="P:activation of innate immune response"/>
    <property type="evidence" value="ECO:0007669"/>
    <property type="project" value="TreeGrafter"/>
</dbReference>
<evidence type="ECO:0000256" key="1">
    <source>
        <dbReference type="ARBA" id="ARBA00008307"/>
    </source>
</evidence>
<dbReference type="GeneTree" id="ENSGT01050000244827"/>
<dbReference type="Proteomes" id="UP000694548">
    <property type="component" value="Chromosome sgr19"/>
</dbReference>
<evidence type="ECO:0000313" key="7">
    <source>
        <dbReference type="Proteomes" id="UP000694548"/>
    </source>
</evidence>
<dbReference type="GO" id="GO:0071360">
    <property type="term" value="P:cellular response to exogenous dsRNA"/>
    <property type="evidence" value="ECO:0007669"/>
    <property type="project" value="TreeGrafter"/>
</dbReference>
<dbReference type="GO" id="GO:0003690">
    <property type="term" value="F:double-stranded DNA binding"/>
    <property type="evidence" value="ECO:0007669"/>
    <property type="project" value="TreeGrafter"/>
</dbReference>
<dbReference type="InterPro" id="IPR024810">
    <property type="entry name" value="MAB21L/cGLR"/>
</dbReference>
<dbReference type="SMART" id="SM01265">
    <property type="entry name" value="Mab-21"/>
    <property type="match status" value="1"/>
</dbReference>
<evidence type="ECO:0000313" key="6">
    <source>
        <dbReference type="Ensembl" id="ENSNFUP00015045459.1"/>
    </source>
</evidence>
<dbReference type="PANTHER" id="PTHR10656:SF35">
    <property type="entry name" value="CYCLIC GMP-AMP SYNTHASE"/>
    <property type="match status" value="1"/>
</dbReference>
<protein>
    <recommendedName>
        <fullName evidence="8">Mab-21-like HhH/H2TH-like domain-containing protein</fullName>
    </recommendedName>
</protein>
<feature type="compositionally biased region" description="Low complexity" evidence="2">
    <location>
        <begin position="13"/>
        <end position="30"/>
    </location>
</feature>
<dbReference type="GO" id="GO:0005829">
    <property type="term" value="C:cytosol"/>
    <property type="evidence" value="ECO:0007669"/>
    <property type="project" value="TreeGrafter"/>
</dbReference>
<dbReference type="InterPro" id="IPR046903">
    <property type="entry name" value="Mab-21-like_nuc_Trfase"/>
</dbReference>
<accession>A0A8C6PKY9</accession>
<dbReference type="GO" id="GO:2000042">
    <property type="term" value="P:negative regulation of double-strand break repair via homologous recombination"/>
    <property type="evidence" value="ECO:0007669"/>
    <property type="project" value="TreeGrafter"/>
</dbReference>
<feature type="transmembrane region" description="Helical" evidence="3">
    <location>
        <begin position="413"/>
        <end position="431"/>
    </location>
</feature>
<keyword evidence="3" id="KW-0472">Membrane</keyword>
<name>A0A8C6PKY9_NOTFU</name>
<dbReference type="GO" id="GO:0061501">
    <property type="term" value="F:2',3'-cyclic GMP-AMP synthase activity"/>
    <property type="evidence" value="ECO:0007669"/>
    <property type="project" value="TreeGrafter"/>
</dbReference>
<feature type="domain" description="Mab-21-like nucleotidyltransferase" evidence="4">
    <location>
        <begin position="91"/>
        <end position="247"/>
    </location>
</feature>
<evidence type="ECO:0000259" key="5">
    <source>
        <dbReference type="Pfam" id="PF20266"/>
    </source>
</evidence>
<evidence type="ECO:0000256" key="3">
    <source>
        <dbReference type="SAM" id="Phobius"/>
    </source>
</evidence>
<dbReference type="GO" id="GO:0032481">
    <property type="term" value="P:positive regulation of type I interferon production"/>
    <property type="evidence" value="ECO:0007669"/>
    <property type="project" value="TreeGrafter"/>
</dbReference>
<reference evidence="6" key="3">
    <citation type="submission" date="2025-09" db="UniProtKB">
        <authorList>
            <consortium name="Ensembl"/>
        </authorList>
    </citation>
    <scope>IDENTIFICATION</scope>
</reference>
<dbReference type="GO" id="GO:0035861">
    <property type="term" value="C:site of double-strand break"/>
    <property type="evidence" value="ECO:0007669"/>
    <property type="project" value="TreeGrafter"/>
</dbReference>
<dbReference type="Pfam" id="PF20266">
    <property type="entry name" value="Mab-21_C"/>
    <property type="match status" value="1"/>
</dbReference>
<evidence type="ECO:0000256" key="2">
    <source>
        <dbReference type="SAM" id="MobiDB-lite"/>
    </source>
</evidence>
<dbReference type="GO" id="GO:0005634">
    <property type="term" value="C:nucleus"/>
    <property type="evidence" value="ECO:0007669"/>
    <property type="project" value="TreeGrafter"/>
</dbReference>